<sequence>MARHDSILDTIGHTPTVRLSRLAPAGVNVHVKLEAFNPMGSVKDRMALAVIEQAERSGALHPGQTVIEATSGNTGIGLAMVCARKGYPLVVTMAENFSLERRRLLRFLGARVVLTPAAEKGSGMLAKAVELAEAHGYFLCRQFENEANAEVHSRTTAQEILDDFQDVPLHAWVTGFGTGGTLKGVAGTLKAADPAIRVVVAEPDNAPLLGSGEDQPAGASHPRFRPHLMQGWSPDFISPLTQQAVTAGLVDEVVPVAGEAALHLARELARQEGIFAGISGGATLAAALDVARRSPPGSHIVCMLPDTGERYQSTPLFDGIEDEMNEAELTLSRSTPGYRFDRPVPAAKAPVEAAADPEAERFVDACLAEAPVVMFGLAWCEFCWSARKLFARLGIDYRGVDLDGQTCQADDLGVRLRPVLARRTGAPTLPQIFIGGEPLGGCSDLFDAWGDGSLIERLAAYGVSCDANAEIEPETLLPGWLHSRSVSA</sequence>
<dbReference type="InterPro" id="IPR014025">
    <property type="entry name" value="Glutaredoxin_subgr"/>
</dbReference>
<evidence type="ECO:0000256" key="9">
    <source>
        <dbReference type="ARBA" id="ARBA00079153"/>
    </source>
</evidence>
<gene>
    <name evidence="12" type="ORF">FHR94_003729</name>
</gene>
<evidence type="ECO:0000256" key="1">
    <source>
        <dbReference type="ARBA" id="ARBA00001933"/>
    </source>
</evidence>
<dbReference type="Proteomes" id="UP000547614">
    <property type="component" value="Unassembled WGS sequence"/>
</dbReference>
<dbReference type="Pfam" id="PF00462">
    <property type="entry name" value="Glutaredoxin"/>
    <property type="match status" value="1"/>
</dbReference>
<dbReference type="CDD" id="cd01561">
    <property type="entry name" value="CBS_like"/>
    <property type="match status" value="1"/>
</dbReference>
<dbReference type="FunFam" id="3.40.50.1100:FF:000003">
    <property type="entry name" value="Cystathionine beta-synthase"/>
    <property type="match status" value="1"/>
</dbReference>
<dbReference type="GO" id="GO:0004124">
    <property type="term" value="F:cysteine synthase activity"/>
    <property type="evidence" value="ECO:0007669"/>
    <property type="project" value="UniProtKB-EC"/>
</dbReference>
<dbReference type="EC" id="2.5.1.47" evidence="4"/>
<name>A0A839VEB9_9GAMM</name>
<dbReference type="Gene3D" id="3.40.30.10">
    <property type="entry name" value="Glutaredoxin"/>
    <property type="match status" value="1"/>
</dbReference>
<dbReference type="CDD" id="cd02066">
    <property type="entry name" value="GRX_family"/>
    <property type="match status" value="1"/>
</dbReference>
<comment type="caution">
    <text evidence="12">The sequence shown here is derived from an EMBL/GenBank/DDBJ whole genome shotgun (WGS) entry which is preliminary data.</text>
</comment>
<dbReference type="InterPro" id="IPR036249">
    <property type="entry name" value="Thioredoxin-like_sf"/>
</dbReference>
<comment type="cofactor">
    <cofactor evidence="1">
        <name>pyridoxal 5'-phosphate</name>
        <dbReference type="ChEBI" id="CHEBI:597326"/>
    </cofactor>
</comment>
<comment type="similarity">
    <text evidence="3">Belongs to the cysteine synthase/cystathionine beta-synthase family.</text>
</comment>
<comment type="catalytic activity">
    <reaction evidence="6">
        <text>O-acetyl-L-serine + hydrogen sulfide = L-cysteine + acetate</text>
        <dbReference type="Rhea" id="RHEA:14829"/>
        <dbReference type="ChEBI" id="CHEBI:29919"/>
        <dbReference type="ChEBI" id="CHEBI:30089"/>
        <dbReference type="ChEBI" id="CHEBI:35235"/>
        <dbReference type="ChEBI" id="CHEBI:58340"/>
        <dbReference type="EC" id="2.5.1.47"/>
    </reaction>
</comment>
<evidence type="ECO:0000256" key="2">
    <source>
        <dbReference type="ARBA" id="ARBA00004962"/>
    </source>
</evidence>
<dbReference type="InterPro" id="IPR036052">
    <property type="entry name" value="TrpB-like_PALP_sf"/>
</dbReference>
<keyword evidence="12" id="KW-0808">Transferase</keyword>
<accession>A0A839VEB9</accession>
<keyword evidence="13" id="KW-1185">Reference proteome</keyword>
<evidence type="ECO:0000256" key="8">
    <source>
        <dbReference type="ARBA" id="ARBA00078257"/>
    </source>
</evidence>
<proteinExistence type="inferred from homology"/>
<dbReference type="PROSITE" id="PS51354">
    <property type="entry name" value="GLUTAREDOXIN_2"/>
    <property type="match status" value="1"/>
</dbReference>
<comment type="pathway">
    <text evidence="2">Amino-acid biosynthesis; L-cysteine biosynthesis; L-cysteine from L-serine: step 2/2.</text>
</comment>
<evidence type="ECO:0000259" key="10">
    <source>
        <dbReference type="Pfam" id="PF00291"/>
    </source>
</evidence>
<dbReference type="SUPFAM" id="SSF53686">
    <property type="entry name" value="Tryptophan synthase beta subunit-like PLP-dependent enzymes"/>
    <property type="match status" value="1"/>
</dbReference>
<dbReference type="AlphaFoldDB" id="A0A839VEB9"/>
<evidence type="ECO:0000313" key="12">
    <source>
        <dbReference type="EMBL" id="MBB3192435.1"/>
    </source>
</evidence>
<dbReference type="PRINTS" id="PR00160">
    <property type="entry name" value="GLUTAREDOXIN"/>
</dbReference>
<protein>
    <recommendedName>
        <fullName evidence="7">Cysteine synthase B</fullName>
        <ecNumber evidence="4">2.5.1.47</ecNumber>
    </recommendedName>
    <alternativeName>
        <fullName evidence="8">O-acetylserine (thiol)-lyase B</fullName>
    </alternativeName>
    <alternativeName>
        <fullName evidence="9">O-acetylserine sulfhydrylase B</fullName>
    </alternativeName>
</protein>
<evidence type="ECO:0000256" key="6">
    <source>
        <dbReference type="ARBA" id="ARBA00047931"/>
    </source>
</evidence>
<dbReference type="Pfam" id="PF00291">
    <property type="entry name" value="PALP"/>
    <property type="match status" value="1"/>
</dbReference>
<dbReference type="SUPFAM" id="SSF52833">
    <property type="entry name" value="Thioredoxin-like"/>
    <property type="match status" value="1"/>
</dbReference>
<feature type="domain" description="Tryptophan synthase beta chain-like PALP" evidence="10">
    <location>
        <begin position="8"/>
        <end position="306"/>
    </location>
</feature>
<evidence type="ECO:0000256" key="4">
    <source>
        <dbReference type="ARBA" id="ARBA00012681"/>
    </source>
</evidence>
<organism evidence="12 13">
    <name type="scientific">Halomonas cerina</name>
    <dbReference type="NCBI Taxonomy" id="447424"/>
    <lineage>
        <taxon>Bacteria</taxon>
        <taxon>Pseudomonadati</taxon>
        <taxon>Pseudomonadota</taxon>
        <taxon>Gammaproteobacteria</taxon>
        <taxon>Oceanospirillales</taxon>
        <taxon>Halomonadaceae</taxon>
        <taxon>Halomonas</taxon>
    </lineage>
</organism>
<evidence type="ECO:0000256" key="7">
    <source>
        <dbReference type="ARBA" id="ARBA00072081"/>
    </source>
</evidence>
<dbReference type="InterPro" id="IPR001926">
    <property type="entry name" value="TrpB-like_PALP"/>
</dbReference>
<dbReference type="InterPro" id="IPR050214">
    <property type="entry name" value="Cys_Synth/Cystath_Beta-Synth"/>
</dbReference>
<evidence type="ECO:0000259" key="11">
    <source>
        <dbReference type="Pfam" id="PF00462"/>
    </source>
</evidence>
<dbReference type="PANTHER" id="PTHR10314">
    <property type="entry name" value="CYSTATHIONINE BETA-SYNTHASE"/>
    <property type="match status" value="1"/>
</dbReference>
<dbReference type="RefSeq" id="WP_183328058.1">
    <property type="nucleotide sequence ID" value="NZ_JACHXP010000029.1"/>
</dbReference>
<feature type="domain" description="Glutaredoxin" evidence="11">
    <location>
        <begin position="372"/>
        <end position="437"/>
    </location>
</feature>
<dbReference type="InterPro" id="IPR002109">
    <property type="entry name" value="Glutaredoxin"/>
</dbReference>
<evidence type="ECO:0000256" key="5">
    <source>
        <dbReference type="ARBA" id="ARBA00022898"/>
    </source>
</evidence>
<evidence type="ECO:0000313" key="13">
    <source>
        <dbReference type="Proteomes" id="UP000547614"/>
    </source>
</evidence>
<keyword evidence="5" id="KW-0663">Pyridoxal phosphate</keyword>
<dbReference type="Gene3D" id="3.40.50.1100">
    <property type="match status" value="2"/>
</dbReference>
<evidence type="ECO:0000256" key="3">
    <source>
        <dbReference type="ARBA" id="ARBA00007103"/>
    </source>
</evidence>
<reference evidence="12 13" key="1">
    <citation type="submission" date="2020-08" db="EMBL/GenBank/DDBJ databases">
        <title>Genomic Encyclopedia of Type Strains, Phase III (KMG-III): the genomes of soil and plant-associated and newly described type strains.</title>
        <authorList>
            <person name="Whitman W."/>
        </authorList>
    </citation>
    <scope>NUCLEOTIDE SEQUENCE [LARGE SCALE GENOMIC DNA]</scope>
    <source>
        <strain evidence="12 13">CECT 7282</strain>
    </source>
</reference>
<dbReference type="EMBL" id="JACHXP010000029">
    <property type="protein sequence ID" value="MBB3192435.1"/>
    <property type="molecule type" value="Genomic_DNA"/>
</dbReference>